<feature type="region of interest" description="Disordered" evidence="1">
    <location>
        <begin position="77"/>
        <end position="108"/>
    </location>
</feature>
<evidence type="ECO:0000313" key="3">
    <source>
        <dbReference type="Proteomes" id="UP000236546"/>
    </source>
</evidence>
<proteinExistence type="predicted"/>
<accession>A0A2K0T0B9</accession>
<name>A0A2K0T0B9_9HYPO</name>
<gene>
    <name evidence="2" type="ORF">TGAMA5MH_09198</name>
</gene>
<reference evidence="2 3" key="1">
    <citation type="submission" date="2017-02" db="EMBL/GenBank/DDBJ databases">
        <title>Genomes of Trichoderma spp. with biocontrol activity.</title>
        <authorList>
            <person name="Gardiner D."/>
            <person name="Kazan K."/>
            <person name="Vos C."/>
            <person name="Harvey P."/>
        </authorList>
    </citation>
    <scope>NUCLEOTIDE SEQUENCE [LARGE SCALE GENOMIC DNA]</scope>
    <source>
        <strain evidence="2 3">A5MH</strain>
    </source>
</reference>
<dbReference type="Proteomes" id="UP000236546">
    <property type="component" value="Unassembled WGS sequence"/>
</dbReference>
<protein>
    <submittedName>
        <fullName evidence="2">Uncharacterized protein</fullName>
    </submittedName>
</protein>
<comment type="caution">
    <text evidence="2">The sequence shown here is derived from an EMBL/GenBank/DDBJ whole genome shotgun (WGS) entry which is preliminary data.</text>
</comment>
<evidence type="ECO:0000313" key="2">
    <source>
        <dbReference type="EMBL" id="PNP38972.1"/>
    </source>
</evidence>
<organism evidence="2 3">
    <name type="scientific">Trichoderma gamsii</name>
    <dbReference type="NCBI Taxonomy" id="398673"/>
    <lineage>
        <taxon>Eukaryota</taxon>
        <taxon>Fungi</taxon>
        <taxon>Dikarya</taxon>
        <taxon>Ascomycota</taxon>
        <taxon>Pezizomycotina</taxon>
        <taxon>Sordariomycetes</taxon>
        <taxon>Hypocreomycetidae</taxon>
        <taxon>Hypocreales</taxon>
        <taxon>Hypocreaceae</taxon>
        <taxon>Trichoderma</taxon>
    </lineage>
</organism>
<sequence length="108" mass="11552">MCFALTVSLTTDPAELDSLLIDLSLSQKSKQLVKSLLSAGDGWKLRIANNPRGELGHKGNNMKVNMNKNNRLRQITQMENTAGNNPLPEAASRSATAGTAGSSSGNRR</sequence>
<dbReference type="AlphaFoldDB" id="A0A2K0T0B9"/>
<evidence type="ECO:0000256" key="1">
    <source>
        <dbReference type="SAM" id="MobiDB-lite"/>
    </source>
</evidence>
<dbReference type="EMBL" id="MTYH01000098">
    <property type="protein sequence ID" value="PNP38972.1"/>
    <property type="molecule type" value="Genomic_DNA"/>
</dbReference>
<feature type="compositionally biased region" description="Low complexity" evidence="1">
    <location>
        <begin position="90"/>
        <end position="108"/>
    </location>
</feature>